<organism evidence="7">
    <name type="scientific">mine drainage metagenome</name>
    <dbReference type="NCBI Taxonomy" id="410659"/>
    <lineage>
        <taxon>unclassified sequences</taxon>
        <taxon>metagenomes</taxon>
        <taxon>ecological metagenomes</taxon>
    </lineage>
</organism>
<dbReference type="InterPro" id="IPR011009">
    <property type="entry name" value="Kinase-like_dom_sf"/>
</dbReference>
<name>E6QHD9_9ZZZZ</name>
<protein>
    <submittedName>
        <fullName evidence="7">Protein kinase:Protein phosphatase 2C-like</fullName>
    </submittedName>
</protein>
<dbReference type="SUPFAM" id="SSF81606">
    <property type="entry name" value="PP2C-like"/>
    <property type="match status" value="1"/>
</dbReference>
<keyword evidence="4 7" id="KW-0418">Kinase</keyword>
<dbReference type="PROSITE" id="PS50011">
    <property type="entry name" value="PROTEIN_KINASE_DOM"/>
    <property type="match status" value="1"/>
</dbReference>
<proteinExistence type="predicted"/>
<keyword evidence="3" id="KW-0547">Nucleotide-binding</keyword>
<dbReference type="Gene3D" id="3.60.40.10">
    <property type="entry name" value="PPM-type phosphatase domain"/>
    <property type="match status" value="1"/>
</dbReference>
<dbReference type="Pfam" id="PF00069">
    <property type="entry name" value="Pkinase"/>
    <property type="match status" value="1"/>
</dbReference>
<dbReference type="PANTHER" id="PTHR24351">
    <property type="entry name" value="RIBOSOMAL PROTEIN S6 KINASE"/>
    <property type="match status" value="1"/>
</dbReference>
<evidence type="ECO:0000256" key="1">
    <source>
        <dbReference type="ARBA" id="ARBA00022527"/>
    </source>
</evidence>
<feature type="domain" description="Protein kinase" evidence="6">
    <location>
        <begin position="108"/>
        <end position="364"/>
    </location>
</feature>
<sequence length="412" mass="45970">MGLDLQLVVDYAEGELKRGDIFLLASDGVWETLGQNRLQELLAKHPDPEEASRTLVDSAFDMGSEGNLTAQVLRIEDTAEGSLKDLLVEGADLPLPPLLSQRQSIDGYEVIDLLHGSEQTLLYKVREASSGRMLVLKTLKQGANSHAKNVLLMEEWLGKRILSKHFPQVISPESRHFLYFLTTWHEGSTLGEMLDDRHHFTVAEIIHIGTRLARALGAIHRLDIIHRDIKPENVHLGKDGKLRILDLSSAVNPALGNGAEPFSGSANHMAPELFSGQAASIQSDLYALGVTLYQLLTRKYPYGEIEAGKFPSFADPIPPTRFRPDIPSWLENILLKSVSRDPERRFEMPEEFLLAMERGENSRIPAPQKTPLASRNRLLTWKITAAVSILVNFFLLYVDAIETLSFSSGPPW</sequence>
<dbReference type="GO" id="GO:0004674">
    <property type="term" value="F:protein serine/threonine kinase activity"/>
    <property type="evidence" value="ECO:0007669"/>
    <property type="project" value="UniProtKB-KW"/>
</dbReference>
<dbReference type="Gene3D" id="1.10.510.10">
    <property type="entry name" value="Transferase(Phosphotransferase) domain 1"/>
    <property type="match status" value="1"/>
</dbReference>
<reference evidence="7" key="1">
    <citation type="submission" date="2009-10" db="EMBL/GenBank/DDBJ databases">
        <title>Diversity of trophic interactions inside an arsenic-rich microbial ecosystem.</title>
        <authorList>
            <person name="Bertin P.N."/>
            <person name="Heinrich-Salmeron A."/>
            <person name="Pelletier E."/>
            <person name="Goulhen-Chollet F."/>
            <person name="Arsene-Ploetze F."/>
            <person name="Gallien S."/>
            <person name="Calteau A."/>
            <person name="Vallenet D."/>
            <person name="Casiot C."/>
            <person name="Chane-Woon-Ming B."/>
            <person name="Giloteaux L."/>
            <person name="Barakat M."/>
            <person name="Bonnefoy V."/>
            <person name="Bruneel O."/>
            <person name="Chandler M."/>
            <person name="Cleiss J."/>
            <person name="Duran R."/>
            <person name="Elbaz-Poulichet F."/>
            <person name="Fonknechten N."/>
            <person name="Lauga B."/>
            <person name="Mornico D."/>
            <person name="Ortet P."/>
            <person name="Schaeffer C."/>
            <person name="Siguier P."/>
            <person name="Alexander Thil Smith A."/>
            <person name="Van Dorsselaer A."/>
            <person name="Weissenbach J."/>
            <person name="Medigue C."/>
            <person name="Le Paslier D."/>
        </authorList>
    </citation>
    <scope>NUCLEOTIDE SEQUENCE</scope>
</reference>
<dbReference type="SUPFAM" id="SSF56112">
    <property type="entry name" value="Protein kinase-like (PK-like)"/>
    <property type="match status" value="1"/>
</dbReference>
<evidence type="ECO:0000256" key="5">
    <source>
        <dbReference type="ARBA" id="ARBA00022840"/>
    </source>
</evidence>
<evidence type="ECO:0000256" key="2">
    <source>
        <dbReference type="ARBA" id="ARBA00022679"/>
    </source>
</evidence>
<dbReference type="InterPro" id="IPR036457">
    <property type="entry name" value="PPM-type-like_dom_sf"/>
</dbReference>
<accession>E6QHD9</accession>
<dbReference type="InterPro" id="IPR000719">
    <property type="entry name" value="Prot_kinase_dom"/>
</dbReference>
<comment type="caution">
    <text evidence="7">The sequence shown here is derived from an EMBL/GenBank/DDBJ whole genome shotgun (WGS) entry which is preliminary data.</text>
</comment>
<dbReference type="EMBL" id="CABQ01000005">
    <property type="protein sequence ID" value="CBI06653.1"/>
    <property type="molecule type" value="Genomic_DNA"/>
</dbReference>
<dbReference type="AlphaFoldDB" id="E6QHD9"/>
<evidence type="ECO:0000256" key="3">
    <source>
        <dbReference type="ARBA" id="ARBA00022741"/>
    </source>
</evidence>
<dbReference type="CDD" id="cd14014">
    <property type="entry name" value="STKc_PknB_like"/>
    <property type="match status" value="1"/>
</dbReference>
<keyword evidence="5" id="KW-0067">ATP-binding</keyword>
<evidence type="ECO:0000256" key="4">
    <source>
        <dbReference type="ARBA" id="ARBA00022777"/>
    </source>
</evidence>
<gene>
    <name evidence="7" type="ORF">CARN6_2762</name>
</gene>
<evidence type="ECO:0000313" key="7">
    <source>
        <dbReference type="EMBL" id="CBI06653.1"/>
    </source>
</evidence>
<evidence type="ECO:0000259" key="6">
    <source>
        <dbReference type="PROSITE" id="PS50011"/>
    </source>
</evidence>
<keyword evidence="2" id="KW-0808">Transferase</keyword>
<keyword evidence="1" id="KW-0723">Serine/threonine-protein kinase</keyword>
<dbReference type="SMART" id="SM00220">
    <property type="entry name" value="S_TKc"/>
    <property type="match status" value="1"/>
</dbReference>
<dbReference type="GO" id="GO:0005524">
    <property type="term" value="F:ATP binding"/>
    <property type="evidence" value="ECO:0007669"/>
    <property type="project" value="UniProtKB-KW"/>
</dbReference>